<sequence length="320" mass="35314">MNGIAYRGLQQGLRLIWTLGKVIFPITLIVTILNYTPVLPWVIKQLSPLMNILGLSGEAAVPLVIGNALNLYAGIAAIISFDFTVKEVFILAIMLSFSHNLFVESAVASKVGVSWWLISGIRIVIALVAGILINLIWNGGSEQAQYGFISSNEVVLNGWGEIALHAIQTAVVAVGQLALIVIPLMIMMQYLREKGWMTTFSNKLEPFTKLLGMNKNTSMTLVAGLTIGLAYGAGLMIQAVKEDGVSRRDMYLALLFLVSCHAVVEDTLIFIPLGIPVWPLLLIRLTTAILLTMTIAYILKRHDYRKRKDTHHEQHSYNTI</sequence>
<dbReference type="InterPro" id="IPR011642">
    <property type="entry name" value="Gate_dom"/>
</dbReference>
<evidence type="ECO:0000259" key="2">
    <source>
        <dbReference type="Pfam" id="PF07670"/>
    </source>
</evidence>
<accession>A0ABW3LN61</accession>
<keyword evidence="1" id="KW-0812">Transmembrane</keyword>
<gene>
    <name evidence="3" type="ORF">ACFQ3N_10680</name>
</gene>
<dbReference type="Proteomes" id="UP001597040">
    <property type="component" value="Unassembled WGS sequence"/>
</dbReference>
<organism evidence="3 4">
    <name type="scientific">Virgibacillus byunsanensis</name>
    <dbReference type="NCBI Taxonomy" id="570945"/>
    <lineage>
        <taxon>Bacteria</taxon>
        <taxon>Bacillati</taxon>
        <taxon>Bacillota</taxon>
        <taxon>Bacilli</taxon>
        <taxon>Bacillales</taxon>
        <taxon>Bacillaceae</taxon>
        <taxon>Virgibacillus</taxon>
    </lineage>
</organism>
<feature type="transmembrane region" description="Helical" evidence="1">
    <location>
        <begin position="252"/>
        <end position="275"/>
    </location>
</feature>
<dbReference type="Pfam" id="PF07670">
    <property type="entry name" value="Gate"/>
    <property type="match status" value="2"/>
</dbReference>
<name>A0ABW3LN61_9BACI</name>
<feature type="transmembrane region" description="Helical" evidence="1">
    <location>
        <begin position="12"/>
        <end position="39"/>
    </location>
</feature>
<evidence type="ECO:0000313" key="4">
    <source>
        <dbReference type="Proteomes" id="UP001597040"/>
    </source>
</evidence>
<proteinExistence type="predicted"/>
<comment type="caution">
    <text evidence="3">The sequence shown here is derived from an EMBL/GenBank/DDBJ whole genome shotgun (WGS) entry which is preliminary data.</text>
</comment>
<feature type="transmembrane region" description="Helical" evidence="1">
    <location>
        <begin position="170"/>
        <end position="191"/>
    </location>
</feature>
<feature type="transmembrane region" description="Helical" evidence="1">
    <location>
        <begin position="88"/>
        <end position="107"/>
    </location>
</feature>
<feature type="transmembrane region" description="Helical" evidence="1">
    <location>
        <begin position="219"/>
        <end position="240"/>
    </location>
</feature>
<dbReference type="RefSeq" id="WP_390362208.1">
    <property type="nucleotide sequence ID" value="NZ_JBHTKJ010000026.1"/>
</dbReference>
<feature type="domain" description="Nucleoside transporter/FeoB GTPase Gate" evidence="2">
    <location>
        <begin position="176"/>
        <end position="264"/>
    </location>
</feature>
<keyword evidence="1" id="KW-0472">Membrane</keyword>
<dbReference type="EMBL" id="JBHTKJ010000026">
    <property type="protein sequence ID" value="MFD1038849.1"/>
    <property type="molecule type" value="Genomic_DNA"/>
</dbReference>
<keyword evidence="1" id="KW-1133">Transmembrane helix</keyword>
<feature type="domain" description="Nucleoside transporter/FeoB GTPase Gate" evidence="2">
    <location>
        <begin position="17"/>
        <end position="99"/>
    </location>
</feature>
<keyword evidence="4" id="KW-1185">Reference proteome</keyword>
<reference evidence="4" key="1">
    <citation type="journal article" date="2019" name="Int. J. Syst. Evol. Microbiol.">
        <title>The Global Catalogue of Microorganisms (GCM) 10K type strain sequencing project: providing services to taxonomists for standard genome sequencing and annotation.</title>
        <authorList>
            <consortium name="The Broad Institute Genomics Platform"/>
            <consortium name="The Broad Institute Genome Sequencing Center for Infectious Disease"/>
            <person name="Wu L."/>
            <person name="Ma J."/>
        </authorList>
    </citation>
    <scope>NUCLEOTIDE SEQUENCE [LARGE SCALE GENOMIC DNA]</scope>
    <source>
        <strain evidence="4">CCUG 56754</strain>
    </source>
</reference>
<feature type="transmembrane region" description="Helical" evidence="1">
    <location>
        <begin position="59"/>
        <end position="81"/>
    </location>
</feature>
<feature type="transmembrane region" description="Helical" evidence="1">
    <location>
        <begin position="113"/>
        <end position="137"/>
    </location>
</feature>
<protein>
    <submittedName>
        <fullName evidence="3">Nucleoside recognition domain-containing protein</fullName>
    </submittedName>
</protein>
<evidence type="ECO:0000313" key="3">
    <source>
        <dbReference type="EMBL" id="MFD1038849.1"/>
    </source>
</evidence>
<feature type="transmembrane region" description="Helical" evidence="1">
    <location>
        <begin position="281"/>
        <end position="299"/>
    </location>
</feature>
<evidence type="ECO:0000256" key="1">
    <source>
        <dbReference type="SAM" id="Phobius"/>
    </source>
</evidence>